<sequence length="68" mass="8197">MISNAFRLSFSFPVYDIILFYNMVTSLLKIKKSGYLIFKKSFQRIVFFGYSVNCPISWRFFSFFYLFA</sequence>
<gene>
    <name evidence="1" type="ORF">MENTE1834_LOCUS801</name>
</gene>
<organism evidence="1 2">
    <name type="scientific">Meloidogyne enterolobii</name>
    <name type="common">Root-knot nematode worm</name>
    <name type="synonym">Meloidogyne mayaguensis</name>
    <dbReference type="NCBI Taxonomy" id="390850"/>
    <lineage>
        <taxon>Eukaryota</taxon>
        <taxon>Metazoa</taxon>
        <taxon>Ecdysozoa</taxon>
        <taxon>Nematoda</taxon>
        <taxon>Chromadorea</taxon>
        <taxon>Rhabditida</taxon>
        <taxon>Tylenchina</taxon>
        <taxon>Tylenchomorpha</taxon>
        <taxon>Tylenchoidea</taxon>
        <taxon>Meloidogynidae</taxon>
        <taxon>Meloidogyninae</taxon>
        <taxon>Meloidogyne</taxon>
    </lineage>
</organism>
<keyword evidence="2" id="KW-1185">Reference proteome</keyword>
<dbReference type="Proteomes" id="UP001497535">
    <property type="component" value="Unassembled WGS sequence"/>
</dbReference>
<dbReference type="EMBL" id="CAVMJV010000001">
    <property type="protein sequence ID" value="CAK5007523.1"/>
    <property type="molecule type" value="Genomic_DNA"/>
</dbReference>
<comment type="caution">
    <text evidence="1">The sequence shown here is derived from an EMBL/GenBank/DDBJ whole genome shotgun (WGS) entry which is preliminary data.</text>
</comment>
<protein>
    <submittedName>
        <fullName evidence="1">Uncharacterized protein</fullName>
    </submittedName>
</protein>
<proteinExistence type="predicted"/>
<evidence type="ECO:0000313" key="2">
    <source>
        <dbReference type="Proteomes" id="UP001497535"/>
    </source>
</evidence>
<evidence type="ECO:0000313" key="1">
    <source>
        <dbReference type="EMBL" id="CAK5007523.1"/>
    </source>
</evidence>
<reference evidence="1" key="1">
    <citation type="submission" date="2023-11" db="EMBL/GenBank/DDBJ databases">
        <authorList>
            <person name="Poullet M."/>
        </authorList>
    </citation>
    <scope>NUCLEOTIDE SEQUENCE</scope>
    <source>
        <strain evidence="1">E1834</strain>
    </source>
</reference>
<name>A0ACB0XLJ0_MELEN</name>
<accession>A0ACB0XLJ0</accession>